<dbReference type="GO" id="GO:0006355">
    <property type="term" value="P:regulation of DNA-templated transcription"/>
    <property type="evidence" value="ECO:0007669"/>
    <property type="project" value="UniProtKB-UniRule"/>
</dbReference>
<dbReference type="PROSITE" id="PS51733">
    <property type="entry name" value="BPL_LPL_CATALYTIC"/>
    <property type="match status" value="1"/>
</dbReference>
<feature type="binding site" evidence="3">
    <location>
        <position position="182"/>
    </location>
    <ligand>
        <name>biotin</name>
        <dbReference type="ChEBI" id="CHEBI:57586"/>
    </ligand>
</feature>
<dbReference type="Gene3D" id="3.30.930.10">
    <property type="entry name" value="Bira Bifunctional Protein, Domain 2"/>
    <property type="match status" value="1"/>
</dbReference>
<dbReference type="Pfam" id="PF08279">
    <property type="entry name" value="HTH_11"/>
    <property type="match status" value="1"/>
</dbReference>
<organism evidence="5 6">
    <name type="scientific">Ligilactobacillus hayakitensis DSM 18933 = JCM 14209</name>
    <dbReference type="NCBI Taxonomy" id="1423755"/>
    <lineage>
        <taxon>Bacteria</taxon>
        <taxon>Bacillati</taxon>
        <taxon>Bacillota</taxon>
        <taxon>Bacilli</taxon>
        <taxon>Lactobacillales</taxon>
        <taxon>Lactobacillaceae</taxon>
        <taxon>Ligilactobacillus</taxon>
    </lineage>
</organism>
<dbReference type="STRING" id="1423755.FC40_GL001093"/>
<dbReference type="PATRIC" id="fig|1423755.3.peg.1154"/>
<dbReference type="Proteomes" id="UP000051054">
    <property type="component" value="Unassembled WGS sequence"/>
</dbReference>
<feature type="binding site" evidence="3">
    <location>
        <begin position="88"/>
        <end position="90"/>
    </location>
    <ligand>
        <name>biotin</name>
        <dbReference type="ChEBI" id="CHEBI:57586"/>
    </ligand>
</feature>
<comment type="caution">
    <text evidence="5">The sequence shown here is derived from an EMBL/GenBank/DDBJ whole genome shotgun (WGS) entry which is preliminary data.</text>
</comment>
<dbReference type="InterPro" id="IPR013196">
    <property type="entry name" value="HTH_11"/>
</dbReference>
<evidence type="ECO:0000256" key="1">
    <source>
        <dbReference type="ARBA" id="ARBA00022598"/>
    </source>
</evidence>
<name>A0A0R1WJY7_9LACO</name>
<feature type="domain" description="BPL/LPL catalytic" evidence="4">
    <location>
        <begin position="64"/>
        <end position="258"/>
    </location>
</feature>
<evidence type="ECO:0000256" key="3">
    <source>
        <dbReference type="HAMAP-Rule" id="MF_00978"/>
    </source>
</evidence>
<keyword evidence="3" id="KW-0547">Nucleotide-binding</keyword>
<dbReference type="CDD" id="cd16442">
    <property type="entry name" value="BPL"/>
    <property type="match status" value="1"/>
</dbReference>
<keyword evidence="3" id="KW-0805">Transcription regulation</keyword>
<keyword evidence="1 3" id="KW-0436">Ligase</keyword>
<dbReference type="EC" id="6.3.4.15" evidence="3"/>
<keyword evidence="2 3" id="KW-0092">Biotin</keyword>
<keyword evidence="6" id="KW-1185">Reference proteome</keyword>
<dbReference type="EMBL" id="AZGD01000100">
    <property type="protein sequence ID" value="KRM17885.1"/>
    <property type="molecule type" value="Genomic_DNA"/>
</dbReference>
<comment type="similarity">
    <text evidence="3">Belongs to the biotin--protein ligase family.</text>
</comment>
<dbReference type="GO" id="GO:0009249">
    <property type="term" value="P:protein lipoylation"/>
    <property type="evidence" value="ECO:0007669"/>
    <property type="project" value="UniProtKB-ARBA"/>
</dbReference>
<proteinExistence type="inferred from homology"/>
<dbReference type="Pfam" id="PF02237">
    <property type="entry name" value="BPL_C"/>
    <property type="match status" value="1"/>
</dbReference>
<dbReference type="InterPro" id="IPR030855">
    <property type="entry name" value="Bifunct_BirA"/>
</dbReference>
<dbReference type="RefSeq" id="WP_056938430.1">
    <property type="nucleotide sequence ID" value="NZ_AZGD01000100.1"/>
</dbReference>
<dbReference type="GO" id="GO:0003677">
    <property type="term" value="F:DNA binding"/>
    <property type="evidence" value="ECO:0007669"/>
    <property type="project" value="UniProtKB-UniRule"/>
</dbReference>
<dbReference type="AlphaFoldDB" id="A0A0R1WJY7"/>
<dbReference type="NCBIfam" id="TIGR00121">
    <property type="entry name" value="birA_ligase"/>
    <property type="match status" value="1"/>
</dbReference>
<dbReference type="InterPro" id="IPR045864">
    <property type="entry name" value="aa-tRNA-synth_II/BPL/LPL"/>
</dbReference>
<comment type="catalytic activity">
    <reaction evidence="3">
        <text>biotin + L-lysyl-[protein] + ATP = N(6)-biotinyl-L-lysyl-[protein] + AMP + diphosphate + H(+)</text>
        <dbReference type="Rhea" id="RHEA:11756"/>
        <dbReference type="Rhea" id="RHEA-COMP:9752"/>
        <dbReference type="Rhea" id="RHEA-COMP:10505"/>
        <dbReference type="ChEBI" id="CHEBI:15378"/>
        <dbReference type="ChEBI" id="CHEBI:29969"/>
        <dbReference type="ChEBI" id="CHEBI:30616"/>
        <dbReference type="ChEBI" id="CHEBI:33019"/>
        <dbReference type="ChEBI" id="CHEBI:57586"/>
        <dbReference type="ChEBI" id="CHEBI:83144"/>
        <dbReference type="ChEBI" id="CHEBI:456215"/>
        <dbReference type="EC" id="6.3.4.15"/>
    </reaction>
</comment>
<feature type="binding site" evidence="3">
    <location>
        <position position="110"/>
    </location>
    <ligand>
        <name>biotin</name>
        <dbReference type="ChEBI" id="CHEBI:57586"/>
    </ligand>
</feature>
<accession>A0A0R1WJY7</accession>
<dbReference type="Gene3D" id="1.10.10.10">
    <property type="entry name" value="Winged helix-like DNA-binding domain superfamily/Winged helix DNA-binding domain"/>
    <property type="match status" value="1"/>
</dbReference>
<comment type="function">
    <text evidence="3">Acts both as a biotin--[acetyl-CoA-carboxylase] ligase and a repressor.</text>
</comment>
<comment type="caution">
    <text evidence="3">Lacks conserved residue(s) required for the propagation of feature annotation.</text>
</comment>
<dbReference type="InterPro" id="IPR036390">
    <property type="entry name" value="WH_DNA-bd_sf"/>
</dbReference>
<keyword evidence="3" id="KW-0067">ATP-binding</keyword>
<sequence length="317" mass="35411">MTTEQKVYQLLINHSNTYLSGEEISNQLGLSRTAIWKAINNLKDKGYEILSKPRFGYQLVDNGKLDENFIHKWMKSNFALTLLDTVDSTNTQAKLLAAADKPQVIIANEQTAGYGRYRRDFSSPKNDGIYMSILLSNQPDETLNPGLLTTATAMAIYYAIQECFHISPQIKWVNDILINNKKICGILTEGVADLESGYISRIVVGIGINYTTPLSDFPQDIQDKVGSLRELASKHHVSRNHFIASILNHFSVLYQDYQAGAFMDEYRKASIVIGKEVTIQQASKTITGTVATINNDGNLILTDGQIFTSGEVTKIRY</sequence>
<dbReference type="InterPro" id="IPR036388">
    <property type="entry name" value="WH-like_DNA-bd_sf"/>
</dbReference>
<dbReference type="InterPro" id="IPR003142">
    <property type="entry name" value="BPL_C"/>
</dbReference>
<evidence type="ECO:0000313" key="5">
    <source>
        <dbReference type="EMBL" id="KRM17885.1"/>
    </source>
</evidence>
<feature type="DNA-binding region" description="H-T-H motif" evidence="3">
    <location>
        <begin position="21"/>
        <end position="40"/>
    </location>
</feature>
<dbReference type="GO" id="GO:0005524">
    <property type="term" value="F:ATP binding"/>
    <property type="evidence" value="ECO:0007669"/>
    <property type="project" value="UniProtKB-UniRule"/>
</dbReference>
<dbReference type="HAMAP" id="MF_00978">
    <property type="entry name" value="Bifunct_BirA"/>
    <property type="match status" value="1"/>
</dbReference>
<dbReference type="Gene3D" id="2.30.30.100">
    <property type="match status" value="1"/>
</dbReference>
<dbReference type="PANTHER" id="PTHR12835:SF5">
    <property type="entry name" value="BIOTIN--PROTEIN LIGASE"/>
    <property type="match status" value="1"/>
</dbReference>
<keyword evidence="3" id="KW-0238">DNA-binding</keyword>
<protein>
    <recommendedName>
        <fullName evidence="3">Bifunctional ligase/repressor BirA</fullName>
    </recommendedName>
    <alternativeName>
        <fullName evidence="3">Biotin--[acetyl-CoA-carboxylase] ligase</fullName>
        <ecNumber evidence="3">6.3.4.15</ecNumber>
    </alternativeName>
    <alternativeName>
        <fullName evidence="3">Biotin--protein ligase</fullName>
    </alternativeName>
    <alternativeName>
        <fullName evidence="3">Biotin-[acetyl-CoA carboxylase] synthetase</fullName>
    </alternativeName>
</protein>
<keyword evidence="3" id="KW-0804">Transcription</keyword>
<keyword evidence="3" id="KW-0678">Repressor</keyword>
<dbReference type="GO" id="GO:0016740">
    <property type="term" value="F:transferase activity"/>
    <property type="evidence" value="ECO:0007669"/>
    <property type="project" value="UniProtKB-ARBA"/>
</dbReference>
<dbReference type="GO" id="GO:0005737">
    <property type="term" value="C:cytoplasm"/>
    <property type="evidence" value="ECO:0007669"/>
    <property type="project" value="TreeGrafter"/>
</dbReference>
<evidence type="ECO:0000256" key="2">
    <source>
        <dbReference type="ARBA" id="ARBA00023267"/>
    </source>
</evidence>
<dbReference type="SUPFAM" id="SSF55681">
    <property type="entry name" value="Class II aaRS and biotin synthetases"/>
    <property type="match status" value="1"/>
</dbReference>
<reference evidence="5 6" key="1">
    <citation type="journal article" date="2015" name="Genome Announc.">
        <title>Expanding the biotechnology potential of lactobacilli through comparative genomics of 213 strains and associated genera.</title>
        <authorList>
            <person name="Sun Z."/>
            <person name="Harris H.M."/>
            <person name="McCann A."/>
            <person name="Guo C."/>
            <person name="Argimon S."/>
            <person name="Zhang W."/>
            <person name="Yang X."/>
            <person name="Jeffery I.B."/>
            <person name="Cooney J.C."/>
            <person name="Kagawa T.F."/>
            <person name="Liu W."/>
            <person name="Song Y."/>
            <person name="Salvetti E."/>
            <person name="Wrobel A."/>
            <person name="Rasinkangas P."/>
            <person name="Parkhill J."/>
            <person name="Rea M.C."/>
            <person name="O'Sullivan O."/>
            <person name="Ritari J."/>
            <person name="Douillard F.P."/>
            <person name="Paul Ross R."/>
            <person name="Yang R."/>
            <person name="Briner A.E."/>
            <person name="Felis G.E."/>
            <person name="de Vos W.M."/>
            <person name="Barrangou R."/>
            <person name="Klaenhammer T.R."/>
            <person name="Caufield P.W."/>
            <person name="Cui Y."/>
            <person name="Zhang H."/>
            <person name="O'Toole P.W."/>
        </authorList>
    </citation>
    <scope>NUCLEOTIDE SEQUENCE [LARGE SCALE GENOMIC DNA]</scope>
    <source>
        <strain evidence="5 6">DSM 18933</strain>
    </source>
</reference>
<dbReference type="eggNOG" id="COG1654">
    <property type="taxonomic scope" value="Bacteria"/>
</dbReference>
<dbReference type="eggNOG" id="COG0340">
    <property type="taxonomic scope" value="Bacteria"/>
</dbReference>
<dbReference type="SUPFAM" id="SSF46785">
    <property type="entry name" value="Winged helix' DNA-binding domain"/>
    <property type="match status" value="1"/>
</dbReference>
<dbReference type="Pfam" id="PF03099">
    <property type="entry name" value="BPL_LplA_LipB"/>
    <property type="match status" value="1"/>
</dbReference>
<gene>
    <name evidence="3" type="primary">birA</name>
    <name evidence="5" type="ORF">FC40_GL001093</name>
</gene>
<evidence type="ECO:0000259" key="4">
    <source>
        <dbReference type="PROSITE" id="PS51733"/>
    </source>
</evidence>
<dbReference type="PANTHER" id="PTHR12835">
    <property type="entry name" value="BIOTIN PROTEIN LIGASE"/>
    <property type="match status" value="1"/>
</dbReference>
<dbReference type="GO" id="GO:0004077">
    <property type="term" value="F:biotin--[biotin carboxyl-carrier protein] ligase activity"/>
    <property type="evidence" value="ECO:0007669"/>
    <property type="project" value="UniProtKB-UniRule"/>
</dbReference>
<evidence type="ECO:0000313" key="6">
    <source>
        <dbReference type="Proteomes" id="UP000051054"/>
    </source>
</evidence>
<dbReference type="InterPro" id="IPR004143">
    <property type="entry name" value="BPL_LPL_catalytic"/>
</dbReference>
<dbReference type="InterPro" id="IPR004408">
    <property type="entry name" value="Biotin_CoA_COase_ligase"/>
</dbReference>